<keyword evidence="10" id="KW-0249">Electron transport</keyword>
<evidence type="ECO:0000256" key="1">
    <source>
        <dbReference type="ARBA" id="ARBA00003195"/>
    </source>
</evidence>
<keyword evidence="8" id="KW-0679">Respiratory chain</keyword>
<comment type="similarity">
    <text evidence="4">Belongs to the complex I NDUFS5 subunit family.</text>
</comment>
<dbReference type="EMBL" id="LWDF02000649">
    <property type="protein sequence ID" value="KAE8244460.1"/>
    <property type="molecule type" value="Genomic_DNA"/>
</dbReference>
<dbReference type="Proteomes" id="UP000077521">
    <property type="component" value="Unassembled WGS sequence"/>
</dbReference>
<dbReference type="GO" id="GO:0005743">
    <property type="term" value="C:mitochondrial inner membrane"/>
    <property type="evidence" value="ECO:0007669"/>
    <property type="project" value="UniProtKB-SubCell"/>
</dbReference>
<evidence type="ECO:0000256" key="3">
    <source>
        <dbReference type="ARBA" id="ARBA00004637"/>
    </source>
</evidence>
<evidence type="ECO:0000313" key="18">
    <source>
        <dbReference type="Proteomes" id="UP000077521"/>
    </source>
</evidence>
<evidence type="ECO:0000313" key="17">
    <source>
        <dbReference type="EMBL" id="KAE8244460.1"/>
    </source>
</evidence>
<evidence type="ECO:0000256" key="10">
    <source>
        <dbReference type="ARBA" id="ARBA00022982"/>
    </source>
</evidence>
<protein>
    <recommendedName>
        <fullName evidence="6">NADH dehydrogenase [ubiquinone] iron-sulfur protein 5</fullName>
    </recommendedName>
    <alternativeName>
        <fullName evidence="14">Complex I-15 kDa</fullName>
    </alternativeName>
    <alternativeName>
        <fullName evidence="15">NADH-ubiquinone oxidoreductase 15 kDa subunit</fullName>
    </alternativeName>
</protein>
<evidence type="ECO:0000256" key="16">
    <source>
        <dbReference type="SAM" id="MobiDB-lite"/>
    </source>
</evidence>
<evidence type="ECO:0000256" key="9">
    <source>
        <dbReference type="ARBA" id="ARBA00022792"/>
    </source>
</evidence>
<keyword evidence="7" id="KW-0813">Transport</keyword>
<dbReference type="AlphaFoldDB" id="A0A177T6U8"/>
<evidence type="ECO:0000256" key="13">
    <source>
        <dbReference type="ARBA" id="ARBA00023157"/>
    </source>
</evidence>
<gene>
    <name evidence="17" type="ORF">A4X13_0g6580</name>
</gene>
<keyword evidence="12" id="KW-0472">Membrane</keyword>
<organism evidence="17 18">
    <name type="scientific">Tilletia indica</name>
    <dbReference type="NCBI Taxonomy" id="43049"/>
    <lineage>
        <taxon>Eukaryota</taxon>
        <taxon>Fungi</taxon>
        <taxon>Dikarya</taxon>
        <taxon>Basidiomycota</taxon>
        <taxon>Ustilaginomycotina</taxon>
        <taxon>Exobasidiomycetes</taxon>
        <taxon>Tilletiales</taxon>
        <taxon>Tilletiaceae</taxon>
        <taxon>Tilletia</taxon>
    </lineage>
</organism>
<evidence type="ECO:0000256" key="8">
    <source>
        <dbReference type="ARBA" id="ARBA00022660"/>
    </source>
</evidence>
<keyword evidence="9" id="KW-0999">Mitochondrion inner membrane</keyword>
<sequence length="122" mass="13028">MASGFGYTGGPSRCYQFFQEFRKCYASADLPGQCAAQQADYFECLHHTKEIARTRAIKEHLLERVAKEVKEARSRGELSASGNPIRLGLIIADDAPPSSSSSSESSDSSASSKSGSGSESEA</sequence>
<feature type="compositionally biased region" description="Low complexity" evidence="16">
    <location>
        <begin position="94"/>
        <end position="122"/>
    </location>
</feature>
<evidence type="ECO:0000256" key="6">
    <source>
        <dbReference type="ARBA" id="ARBA00013482"/>
    </source>
</evidence>
<dbReference type="GO" id="GO:0032981">
    <property type="term" value="P:mitochondrial respiratory chain complex I assembly"/>
    <property type="evidence" value="ECO:0007669"/>
    <property type="project" value="TreeGrafter"/>
</dbReference>
<reference evidence="17" key="1">
    <citation type="submission" date="2016-04" db="EMBL/GenBank/DDBJ databases">
        <authorList>
            <person name="Nguyen H.D."/>
            <person name="Samba Siva P."/>
            <person name="Cullis J."/>
            <person name="Levesque C.A."/>
            <person name="Hambleton S."/>
        </authorList>
    </citation>
    <scope>NUCLEOTIDE SEQUENCE</scope>
    <source>
        <strain evidence="17">DAOMC 236416</strain>
    </source>
</reference>
<keyword evidence="18" id="KW-1185">Reference proteome</keyword>
<comment type="subcellular location">
    <subcellularLocation>
        <location evidence="3">Mitochondrion inner membrane</location>
        <topology evidence="3">Peripheral membrane protein</topology>
    </subcellularLocation>
    <subcellularLocation>
        <location evidence="2">Mitochondrion intermembrane space</location>
    </subcellularLocation>
</comment>
<proteinExistence type="inferred from homology"/>
<evidence type="ECO:0000256" key="15">
    <source>
        <dbReference type="ARBA" id="ARBA00032739"/>
    </source>
</evidence>
<feature type="region of interest" description="Disordered" evidence="16">
    <location>
        <begin position="89"/>
        <end position="122"/>
    </location>
</feature>
<evidence type="ECO:0000256" key="5">
    <source>
        <dbReference type="ARBA" id="ARBA00011261"/>
    </source>
</evidence>
<dbReference type="OrthoDB" id="9992197at2759"/>
<comment type="caution">
    <text evidence="17">The sequence shown here is derived from an EMBL/GenBank/DDBJ whole genome shotgun (WGS) entry which is preliminary data.</text>
</comment>
<evidence type="ECO:0000256" key="14">
    <source>
        <dbReference type="ARBA" id="ARBA00031222"/>
    </source>
</evidence>
<evidence type="ECO:0000256" key="4">
    <source>
        <dbReference type="ARBA" id="ARBA00007372"/>
    </source>
</evidence>
<evidence type="ECO:0000256" key="11">
    <source>
        <dbReference type="ARBA" id="ARBA00023128"/>
    </source>
</evidence>
<evidence type="ECO:0000256" key="12">
    <source>
        <dbReference type="ARBA" id="ARBA00023136"/>
    </source>
</evidence>
<dbReference type="PANTHER" id="PTHR15224:SF1">
    <property type="entry name" value="NADH DEHYDROGENASE [UBIQUINONE] IRON-SULFUR PROTEIN 5"/>
    <property type="match status" value="1"/>
</dbReference>
<dbReference type="CDD" id="cd24141">
    <property type="entry name" value="NDUFS5-like"/>
    <property type="match status" value="1"/>
</dbReference>
<comment type="function">
    <text evidence="1">Accessory subunit of the mitochondrial membrane respiratory chain NADH dehydrogenase (Complex I), that is believed not to be involved in catalysis. Complex I functions in the transfer of electrons from NADH to the respiratory chain. The immediate electron acceptor for the enzyme is believed to be ubiquinone.</text>
</comment>
<keyword evidence="11" id="KW-0496">Mitochondrion</keyword>
<evidence type="ECO:0000256" key="2">
    <source>
        <dbReference type="ARBA" id="ARBA00004569"/>
    </source>
</evidence>
<dbReference type="InterPro" id="IPR019342">
    <property type="entry name" value="NADH_UbQ_OxRdtase_FeS-su5"/>
</dbReference>
<dbReference type="GO" id="GO:0005758">
    <property type="term" value="C:mitochondrial intermembrane space"/>
    <property type="evidence" value="ECO:0007669"/>
    <property type="project" value="UniProtKB-SubCell"/>
</dbReference>
<comment type="subunit">
    <text evidence="5">Mammalian complex I is composed of 45 different subunits. This is a component of the iron-sulfur (IP) fragment of the enzyme.</text>
</comment>
<evidence type="ECO:0000256" key="7">
    <source>
        <dbReference type="ARBA" id="ARBA00022448"/>
    </source>
</evidence>
<accession>A0A177T6U8</accession>
<reference evidence="17" key="2">
    <citation type="journal article" date="2019" name="IMA Fungus">
        <title>Genome sequencing and comparison of five Tilletia species to identify candidate genes for the detection of regulated species infecting wheat.</title>
        <authorList>
            <person name="Nguyen H.D.T."/>
            <person name="Sultana T."/>
            <person name="Kesanakurti P."/>
            <person name="Hambleton S."/>
        </authorList>
    </citation>
    <scope>NUCLEOTIDE SEQUENCE</scope>
    <source>
        <strain evidence="17">DAOMC 236416</strain>
    </source>
</reference>
<name>A0A177T6U8_9BASI</name>
<dbReference type="PANTHER" id="PTHR15224">
    <property type="entry name" value="NADH DEHYDROGENASE [UBIQUINONE] IRON-SULFUR PROTEIN 5"/>
    <property type="match status" value="1"/>
</dbReference>
<keyword evidence="13" id="KW-1015">Disulfide bond</keyword>